<dbReference type="Pfam" id="PF02645">
    <property type="entry name" value="DegV"/>
    <property type="match status" value="1"/>
</dbReference>
<dbReference type="PANTHER" id="PTHR33434:SF2">
    <property type="entry name" value="FATTY ACID-BINDING PROTEIN TM_1468"/>
    <property type="match status" value="1"/>
</dbReference>
<evidence type="ECO:0000313" key="3">
    <source>
        <dbReference type="Proteomes" id="UP000036873"/>
    </source>
</evidence>
<dbReference type="PANTHER" id="PTHR33434">
    <property type="entry name" value="DEGV DOMAIN-CONTAINING PROTEIN DR_1986-RELATED"/>
    <property type="match status" value="1"/>
</dbReference>
<dbReference type="PROSITE" id="PS51482">
    <property type="entry name" value="DEGV"/>
    <property type="match status" value="1"/>
</dbReference>
<dbReference type="SUPFAM" id="SSF82549">
    <property type="entry name" value="DAK1/DegV-like"/>
    <property type="match status" value="1"/>
</dbReference>
<evidence type="ECO:0000313" key="2">
    <source>
        <dbReference type="EMBL" id="KNZ40278.1"/>
    </source>
</evidence>
<name>A0A0L6TVJ2_9FIRM</name>
<reference evidence="3" key="1">
    <citation type="submission" date="2015-07" db="EMBL/GenBank/DDBJ databases">
        <title>Draft genome sequence of Acetobacterium bakii DSM 8293, a potential psychrophilic chemical producer through syngas fermentation.</title>
        <authorList>
            <person name="Song Y."/>
            <person name="Hwang S."/>
            <person name="Cho B.-K."/>
        </authorList>
    </citation>
    <scope>NUCLEOTIDE SEQUENCE [LARGE SCALE GENOMIC DNA]</scope>
    <source>
        <strain evidence="3">DSM 8239</strain>
    </source>
</reference>
<proteinExistence type="predicted"/>
<sequence length="296" mass="33470">MAIKFIVDSMCETNSEILRRYEFDILPIPVTLDDKTYYDGIDVTPKMIIDFVTNNKHTFPKTAQIQPLSIISTFENHLKNGDDIIYLAFSSKLSGTYQTARLLGKDLQEKYPDRKITIIDSLSATTGSTLILYQGLKLNKLNRSYEEIVETMTFLSGHAQIFFLVGDIKWLAQGGRVSRNAAMIGDMLKIVPILYFKDGEIQVYEKIRGQKKALKKLLATVDEKMGGNREQIIGFVQSTAPELQEKVKKYMHKEFNITNFMIPEGAGAALTVHIGTNCLGIMFFDELPDNYVNVCP</sequence>
<accession>A0A0L6TVJ2</accession>
<keyword evidence="1" id="KW-0446">Lipid-binding</keyword>
<dbReference type="InterPro" id="IPR043168">
    <property type="entry name" value="DegV_C"/>
</dbReference>
<dbReference type="Gene3D" id="3.40.50.10170">
    <property type="match status" value="1"/>
</dbReference>
<dbReference type="RefSeq" id="WP_050741885.1">
    <property type="nucleotide sequence ID" value="NZ_LGYO01000069.1"/>
</dbReference>
<dbReference type="Gene3D" id="3.30.1180.10">
    <property type="match status" value="1"/>
</dbReference>
<comment type="caution">
    <text evidence="2">The sequence shown here is derived from an EMBL/GenBank/DDBJ whole genome shotgun (WGS) entry which is preliminary data.</text>
</comment>
<dbReference type="Proteomes" id="UP000036873">
    <property type="component" value="Unassembled WGS sequence"/>
</dbReference>
<dbReference type="InterPro" id="IPR003797">
    <property type="entry name" value="DegV"/>
</dbReference>
<dbReference type="NCBIfam" id="TIGR00762">
    <property type="entry name" value="DegV"/>
    <property type="match status" value="1"/>
</dbReference>
<keyword evidence="3" id="KW-1185">Reference proteome</keyword>
<dbReference type="GO" id="GO:0008289">
    <property type="term" value="F:lipid binding"/>
    <property type="evidence" value="ECO:0007669"/>
    <property type="project" value="UniProtKB-KW"/>
</dbReference>
<organism evidence="2 3">
    <name type="scientific">Acetobacterium bakii</name>
    <dbReference type="NCBI Taxonomy" id="52689"/>
    <lineage>
        <taxon>Bacteria</taxon>
        <taxon>Bacillati</taxon>
        <taxon>Bacillota</taxon>
        <taxon>Clostridia</taxon>
        <taxon>Eubacteriales</taxon>
        <taxon>Eubacteriaceae</taxon>
        <taxon>Acetobacterium</taxon>
    </lineage>
</organism>
<dbReference type="OrthoDB" id="9781230at2"/>
<dbReference type="AlphaFoldDB" id="A0A0L6TVJ2"/>
<dbReference type="InterPro" id="IPR050270">
    <property type="entry name" value="DegV_domain_contain"/>
</dbReference>
<dbReference type="STRING" id="52689.AKG39_18500"/>
<protein>
    <submittedName>
        <fullName evidence="2">Sporulation protein</fullName>
    </submittedName>
</protein>
<dbReference type="EMBL" id="LGYO01000069">
    <property type="protein sequence ID" value="KNZ40278.1"/>
    <property type="molecule type" value="Genomic_DNA"/>
</dbReference>
<evidence type="ECO:0000256" key="1">
    <source>
        <dbReference type="ARBA" id="ARBA00023121"/>
    </source>
</evidence>
<gene>
    <name evidence="2" type="ORF">AKG39_18500</name>
</gene>